<organism evidence="2 3">
    <name type="scientific">Steccherinum ochraceum</name>
    <dbReference type="NCBI Taxonomy" id="92696"/>
    <lineage>
        <taxon>Eukaryota</taxon>
        <taxon>Fungi</taxon>
        <taxon>Dikarya</taxon>
        <taxon>Basidiomycota</taxon>
        <taxon>Agaricomycotina</taxon>
        <taxon>Agaricomycetes</taxon>
        <taxon>Polyporales</taxon>
        <taxon>Steccherinaceae</taxon>
        <taxon>Steccherinum</taxon>
    </lineage>
</organism>
<name>A0A4R0RGF7_9APHY</name>
<keyword evidence="1" id="KW-0812">Transmembrane</keyword>
<protein>
    <submittedName>
        <fullName evidence="2">Uncharacterized protein</fullName>
    </submittedName>
</protein>
<sequence>MIDRTCKTTTIFAAILTLIKICDTSAFTTLRVWAIWNHSATLTIFVFITNLIIPCVNLYYCIKGRGMLFRRDETELHQKCLQPLYRTTTFGPPKLTTLLLRDGSLYFCSRVVLNTVALLLNIFLAGSRDSTTFIFIVDAVTTNLVTRFILDLRSIYQSPDSMRSTIDPSNIRFNVRSMAGNMGAPLNVADSTWFSGAADEVEETYEQADEPFCAGLEVDAIRDRGERVDSEGARY</sequence>
<gene>
    <name evidence="2" type="ORF">EIP91_003656</name>
</gene>
<proteinExistence type="predicted"/>
<evidence type="ECO:0000313" key="3">
    <source>
        <dbReference type="Proteomes" id="UP000292702"/>
    </source>
</evidence>
<evidence type="ECO:0000256" key="1">
    <source>
        <dbReference type="SAM" id="Phobius"/>
    </source>
</evidence>
<dbReference type="AlphaFoldDB" id="A0A4R0RGF7"/>
<feature type="transmembrane region" description="Helical" evidence="1">
    <location>
        <begin position="104"/>
        <end position="126"/>
    </location>
</feature>
<evidence type="ECO:0000313" key="2">
    <source>
        <dbReference type="EMBL" id="TCD64765.1"/>
    </source>
</evidence>
<dbReference type="EMBL" id="RWJN01000217">
    <property type="protein sequence ID" value="TCD64765.1"/>
    <property type="molecule type" value="Genomic_DNA"/>
</dbReference>
<comment type="caution">
    <text evidence="2">The sequence shown here is derived from an EMBL/GenBank/DDBJ whole genome shotgun (WGS) entry which is preliminary data.</text>
</comment>
<feature type="transmembrane region" description="Helical" evidence="1">
    <location>
        <begin position="42"/>
        <end position="62"/>
    </location>
</feature>
<keyword evidence="1" id="KW-1133">Transmembrane helix</keyword>
<feature type="transmembrane region" description="Helical" evidence="1">
    <location>
        <begin position="12"/>
        <end position="36"/>
    </location>
</feature>
<keyword evidence="3" id="KW-1185">Reference proteome</keyword>
<dbReference type="Proteomes" id="UP000292702">
    <property type="component" value="Unassembled WGS sequence"/>
</dbReference>
<reference evidence="2 3" key="1">
    <citation type="submission" date="2018-11" db="EMBL/GenBank/DDBJ databases">
        <title>Genome assembly of Steccherinum ochraceum LE-BIN_3174, the white-rot fungus of the Steccherinaceae family (The Residual Polyporoid clade, Polyporales, Basidiomycota).</title>
        <authorList>
            <person name="Fedorova T.V."/>
            <person name="Glazunova O.A."/>
            <person name="Landesman E.O."/>
            <person name="Moiseenko K.V."/>
            <person name="Psurtseva N.V."/>
            <person name="Savinova O.S."/>
            <person name="Shakhova N.V."/>
            <person name="Tyazhelova T.V."/>
            <person name="Vasina D.V."/>
        </authorList>
    </citation>
    <scope>NUCLEOTIDE SEQUENCE [LARGE SCALE GENOMIC DNA]</scope>
    <source>
        <strain evidence="2 3">LE-BIN_3174</strain>
    </source>
</reference>
<accession>A0A4R0RGF7</accession>
<keyword evidence="1" id="KW-0472">Membrane</keyword>